<dbReference type="SMART" id="SM00665">
    <property type="entry name" value="B561"/>
    <property type="match status" value="1"/>
</dbReference>
<evidence type="ECO:0000259" key="11">
    <source>
        <dbReference type="PROSITE" id="PS50836"/>
    </source>
</evidence>
<feature type="transmembrane region" description="Helical" evidence="9">
    <location>
        <begin position="448"/>
        <end position="470"/>
    </location>
</feature>
<dbReference type="InterPro" id="IPR005018">
    <property type="entry name" value="DOMON_domain"/>
</dbReference>
<comment type="subcellular location">
    <subcellularLocation>
        <location evidence="1">Membrane</location>
    </subcellularLocation>
</comment>
<keyword evidence="5" id="KW-0249">Electron transport</keyword>
<keyword evidence="3 9" id="KW-0812">Transmembrane</keyword>
<feature type="signal peptide" evidence="10">
    <location>
        <begin position="1"/>
        <end position="16"/>
    </location>
</feature>
<feature type="transmembrane region" description="Helical" evidence="9">
    <location>
        <begin position="271"/>
        <end position="290"/>
    </location>
</feature>
<feature type="region of interest" description="Disordered" evidence="8">
    <location>
        <begin position="104"/>
        <end position="125"/>
    </location>
</feature>
<sequence length="473" mass="53498">MRWLILLLSLGSKLHAHFDASQCGNHKTCIYVPAGCEKNNVCKNIFSYAPVADDYVDMEMYSTDYTAGTNYLAVGFSKDDLMGDDAVTQCVFDENGKAEAHVSYNFGKSNQPPQEPEEKTAESSQVELVHAEKDDNSLYCRIRQKISPGPSAFFPNLDQDHTIFLARGKARKPELLGVHKLDPTSPDFPHVSTEKHNIGKRQTVNTQPSASAGPWITMSVRSWLIRFHGILMLFAWLFFIPLAVFAARFFRDHWPGSAPNGLKWWFHLHRTLNLIACLFVIIAVLSIFLAEDWRWTGPAVGRSDDENWNAGGVHSLVGAMAALVAIVNPLMALMRCAPDTGARPIFNWTHRILGIFGFLCAMIAIFIATNWFFARWWSHSLAFLLFLVFLVLLIISTLIFEILDWMKTRTQHKVHQMEMRGRGRYDDNGRIVTYTKVLHERPMHGTTVIWNLFGLAALAIVITLSIFLILSPK</sequence>
<dbReference type="CDD" id="cd09628">
    <property type="entry name" value="DOMON_SDR_2_like"/>
    <property type="match status" value="1"/>
</dbReference>
<reference evidence="13" key="1">
    <citation type="submission" date="2023-06" db="EMBL/GenBank/DDBJ databases">
        <authorList>
            <person name="Delattre M."/>
        </authorList>
    </citation>
    <scope>NUCLEOTIDE SEQUENCE</scope>
    <source>
        <strain evidence="13">AF72</strain>
    </source>
</reference>
<feature type="chain" id="PRO_5041466689" description="Ferric-chelate reductase 1" evidence="10">
    <location>
        <begin position="17"/>
        <end position="473"/>
    </location>
</feature>
<dbReference type="Proteomes" id="UP001177023">
    <property type="component" value="Unassembled WGS sequence"/>
</dbReference>
<evidence type="ECO:0000256" key="9">
    <source>
        <dbReference type="SAM" id="Phobius"/>
    </source>
</evidence>
<dbReference type="PANTHER" id="PTHR23130">
    <property type="entry name" value="CYTOCHROME B561 AND DOMON DOMAIN-CONTAINING PROTEIN"/>
    <property type="match status" value="1"/>
</dbReference>
<dbReference type="Pfam" id="PF03188">
    <property type="entry name" value="Cytochrom_B561"/>
    <property type="match status" value="1"/>
</dbReference>
<comment type="caution">
    <text evidence="13">The sequence shown here is derived from an EMBL/GenBank/DDBJ whole genome shotgun (WGS) entry which is preliminary data.</text>
</comment>
<feature type="domain" description="Cytochrome b561" evidence="12">
    <location>
        <begin position="190"/>
        <end position="404"/>
    </location>
</feature>
<keyword evidence="6 9" id="KW-1133">Transmembrane helix</keyword>
<dbReference type="PROSITE" id="PS50939">
    <property type="entry name" value="CYTOCHROME_B561"/>
    <property type="match status" value="1"/>
</dbReference>
<keyword evidence="4 10" id="KW-0732">Signal</keyword>
<organism evidence="13 14">
    <name type="scientific">Mesorhabditis spiculigera</name>
    <dbReference type="NCBI Taxonomy" id="96644"/>
    <lineage>
        <taxon>Eukaryota</taxon>
        <taxon>Metazoa</taxon>
        <taxon>Ecdysozoa</taxon>
        <taxon>Nematoda</taxon>
        <taxon>Chromadorea</taxon>
        <taxon>Rhabditida</taxon>
        <taxon>Rhabditina</taxon>
        <taxon>Rhabditomorpha</taxon>
        <taxon>Rhabditoidea</taxon>
        <taxon>Rhabditidae</taxon>
        <taxon>Mesorhabditinae</taxon>
        <taxon>Mesorhabditis</taxon>
    </lineage>
</organism>
<evidence type="ECO:0000256" key="6">
    <source>
        <dbReference type="ARBA" id="ARBA00022989"/>
    </source>
</evidence>
<evidence type="ECO:0000256" key="4">
    <source>
        <dbReference type="ARBA" id="ARBA00022729"/>
    </source>
</evidence>
<feature type="transmembrane region" description="Helical" evidence="9">
    <location>
        <begin position="227"/>
        <end position="250"/>
    </location>
</feature>
<evidence type="ECO:0000256" key="5">
    <source>
        <dbReference type="ARBA" id="ARBA00022982"/>
    </source>
</evidence>
<dbReference type="Pfam" id="PF03351">
    <property type="entry name" value="DOMON"/>
    <property type="match status" value="1"/>
</dbReference>
<gene>
    <name evidence="13" type="ORF">MSPICULIGERA_LOCUS22238</name>
</gene>
<keyword evidence="7 9" id="KW-0472">Membrane</keyword>
<feature type="transmembrane region" description="Helical" evidence="9">
    <location>
        <begin position="352"/>
        <end position="374"/>
    </location>
</feature>
<proteinExistence type="predicted"/>
<evidence type="ECO:0000256" key="1">
    <source>
        <dbReference type="ARBA" id="ARBA00004370"/>
    </source>
</evidence>
<dbReference type="InterPro" id="IPR006593">
    <property type="entry name" value="Cyt_b561/ferric_Rdtase_TM"/>
</dbReference>
<evidence type="ECO:0000256" key="3">
    <source>
        <dbReference type="ARBA" id="ARBA00022692"/>
    </source>
</evidence>
<dbReference type="EMBL" id="CATQJA010002687">
    <property type="protein sequence ID" value="CAJ0584176.1"/>
    <property type="molecule type" value="Genomic_DNA"/>
</dbReference>
<feature type="transmembrane region" description="Helical" evidence="9">
    <location>
        <begin position="310"/>
        <end position="331"/>
    </location>
</feature>
<evidence type="ECO:0008006" key="15">
    <source>
        <dbReference type="Google" id="ProtNLM"/>
    </source>
</evidence>
<evidence type="ECO:0000256" key="2">
    <source>
        <dbReference type="ARBA" id="ARBA00022448"/>
    </source>
</evidence>
<name>A0AA36DBD0_9BILA</name>
<dbReference type="CDD" id="cd08760">
    <property type="entry name" value="Cyt_b561_FRRS1_like"/>
    <property type="match status" value="1"/>
</dbReference>
<keyword evidence="14" id="KW-1185">Reference proteome</keyword>
<evidence type="ECO:0000256" key="8">
    <source>
        <dbReference type="SAM" id="MobiDB-lite"/>
    </source>
</evidence>
<keyword evidence="2" id="KW-0813">Transport</keyword>
<feature type="transmembrane region" description="Helical" evidence="9">
    <location>
        <begin position="380"/>
        <end position="403"/>
    </location>
</feature>
<feature type="non-terminal residue" evidence="13">
    <location>
        <position position="1"/>
    </location>
</feature>
<evidence type="ECO:0000313" key="14">
    <source>
        <dbReference type="Proteomes" id="UP001177023"/>
    </source>
</evidence>
<dbReference type="PROSITE" id="PS50836">
    <property type="entry name" value="DOMON"/>
    <property type="match status" value="1"/>
</dbReference>
<dbReference type="AlphaFoldDB" id="A0AA36DBD0"/>
<evidence type="ECO:0000259" key="12">
    <source>
        <dbReference type="PROSITE" id="PS50939"/>
    </source>
</evidence>
<feature type="domain" description="DOMON" evidence="11">
    <location>
        <begin position="42"/>
        <end position="168"/>
    </location>
</feature>
<dbReference type="Gene3D" id="1.20.120.1770">
    <property type="match status" value="1"/>
</dbReference>
<evidence type="ECO:0000313" key="13">
    <source>
        <dbReference type="EMBL" id="CAJ0584176.1"/>
    </source>
</evidence>
<accession>A0AA36DBD0</accession>
<evidence type="ECO:0000256" key="7">
    <source>
        <dbReference type="ARBA" id="ARBA00023136"/>
    </source>
</evidence>
<protein>
    <recommendedName>
        <fullName evidence="15">Ferric-chelate reductase 1</fullName>
    </recommendedName>
</protein>
<dbReference type="PANTHER" id="PTHR23130:SF171">
    <property type="entry name" value="OS01G0895300 PROTEIN"/>
    <property type="match status" value="1"/>
</dbReference>
<evidence type="ECO:0000256" key="10">
    <source>
        <dbReference type="SAM" id="SignalP"/>
    </source>
</evidence>
<dbReference type="GO" id="GO:0016020">
    <property type="term" value="C:membrane"/>
    <property type="evidence" value="ECO:0007669"/>
    <property type="project" value="UniProtKB-SubCell"/>
</dbReference>